<dbReference type="Proteomes" id="UP000504640">
    <property type="component" value="Unplaced"/>
</dbReference>
<dbReference type="GO" id="GO:0005524">
    <property type="term" value="F:ATP binding"/>
    <property type="evidence" value="ECO:0007669"/>
    <property type="project" value="InterPro"/>
</dbReference>
<keyword evidence="2" id="KW-1185">Reference proteome</keyword>
<dbReference type="GeneID" id="116525754"/>
<dbReference type="InterPro" id="IPR003439">
    <property type="entry name" value="ABC_transporter-like_ATP-bd"/>
</dbReference>
<dbReference type="AlphaFoldDB" id="A0A6J3EXQ3"/>
<reference evidence="3" key="1">
    <citation type="submission" date="2025-08" db="UniProtKB">
        <authorList>
            <consortium name="RefSeq"/>
        </authorList>
    </citation>
    <scope>IDENTIFICATION</scope>
    <source>
        <tissue evidence="3">Blood</tissue>
    </source>
</reference>
<dbReference type="InterPro" id="IPR027417">
    <property type="entry name" value="P-loop_NTPase"/>
</dbReference>
<dbReference type="GO" id="GO:0005319">
    <property type="term" value="F:lipid transporter activity"/>
    <property type="evidence" value="ECO:0007669"/>
    <property type="project" value="TreeGrafter"/>
</dbReference>
<evidence type="ECO:0000259" key="1">
    <source>
        <dbReference type="Pfam" id="PF00005"/>
    </source>
</evidence>
<dbReference type="PANTHER" id="PTHR19229">
    <property type="entry name" value="ATP-BINDING CASSETTE TRANSPORTER SUBFAMILY A ABCA"/>
    <property type="match status" value="1"/>
</dbReference>
<dbReference type="SUPFAM" id="SSF52540">
    <property type="entry name" value="P-loop containing nucleoside triphosphate hydrolases"/>
    <property type="match status" value="1"/>
</dbReference>
<dbReference type="Pfam" id="PF00005">
    <property type="entry name" value="ABC_tran"/>
    <property type="match status" value="1"/>
</dbReference>
<dbReference type="GO" id="GO:0016020">
    <property type="term" value="C:membrane"/>
    <property type="evidence" value="ECO:0007669"/>
    <property type="project" value="InterPro"/>
</dbReference>
<dbReference type="GO" id="GO:0016887">
    <property type="term" value="F:ATP hydrolysis activity"/>
    <property type="evidence" value="ECO:0007669"/>
    <property type="project" value="InterPro"/>
</dbReference>
<proteinExistence type="predicted"/>
<dbReference type="InterPro" id="IPR026082">
    <property type="entry name" value="ABCA"/>
</dbReference>
<organism evidence="2 3">
    <name type="scientific">Sapajus apella</name>
    <name type="common">Brown-capped capuchin</name>
    <name type="synonym">Cebus apella</name>
    <dbReference type="NCBI Taxonomy" id="9515"/>
    <lineage>
        <taxon>Eukaryota</taxon>
        <taxon>Metazoa</taxon>
        <taxon>Chordata</taxon>
        <taxon>Craniata</taxon>
        <taxon>Vertebrata</taxon>
        <taxon>Euteleostomi</taxon>
        <taxon>Mammalia</taxon>
        <taxon>Eutheria</taxon>
        <taxon>Euarchontoglires</taxon>
        <taxon>Primates</taxon>
        <taxon>Haplorrhini</taxon>
        <taxon>Platyrrhini</taxon>
        <taxon>Cebidae</taxon>
        <taxon>Cebinae</taxon>
        <taxon>Sapajus</taxon>
    </lineage>
</organism>
<dbReference type="GO" id="GO:0140359">
    <property type="term" value="F:ABC-type transporter activity"/>
    <property type="evidence" value="ECO:0007669"/>
    <property type="project" value="InterPro"/>
</dbReference>
<sequence>MNYNLLLILENAFTSKLLYLLSESEMLKKEYNRKPGKVEALQGIFFDIYKGQITAILGHKGAGKSTLLNILNGLSVSTEGSATIYNTQLSEITDMEEIRKNIGFCPQFNFQFDILTVRENLRVFAKIKGIQPKEVEQEVKKL</sequence>
<evidence type="ECO:0000313" key="2">
    <source>
        <dbReference type="Proteomes" id="UP000504640"/>
    </source>
</evidence>
<evidence type="ECO:0000313" key="3">
    <source>
        <dbReference type="RefSeq" id="XP_032097789.1"/>
    </source>
</evidence>
<accession>A0A6J3EXQ3</accession>
<dbReference type="Gene3D" id="3.40.50.300">
    <property type="entry name" value="P-loop containing nucleotide triphosphate hydrolases"/>
    <property type="match status" value="1"/>
</dbReference>
<dbReference type="PANTHER" id="PTHR19229:SF274">
    <property type="entry name" value="ABC-TYPE ORGANIC ANION TRANSPORTER ABCA8"/>
    <property type="match status" value="1"/>
</dbReference>
<dbReference type="RefSeq" id="XP_032097789.1">
    <property type="nucleotide sequence ID" value="XM_032241898.1"/>
</dbReference>
<name>A0A6J3EXQ3_SAPAP</name>
<protein>
    <submittedName>
        <fullName evidence="3">ATP-binding cassette sub-family A member 10-like isoform X2</fullName>
    </submittedName>
</protein>
<feature type="domain" description="ABC transporter" evidence="1">
    <location>
        <begin position="41"/>
        <end position="136"/>
    </location>
</feature>
<gene>
    <name evidence="3" type="primary">LOC116525754</name>
</gene>